<keyword evidence="8 16" id="KW-0479">Metal-binding</keyword>
<dbReference type="GO" id="GO:0046872">
    <property type="term" value="F:metal ion binding"/>
    <property type="evidence" value="ECO:0007669"/>
    <property type="project" value="UniProtKB-KW"/>
</dbReference>
<evidence type="ECO:0000256" key="2">
    <source>
        <dbReference type="ARBA" id="ARBA00001946"/>
    </source>
</evidence>
<keyword evidence="19" id="KW-1185">Reference proteome</keyword>
<comment type="similarity">
    <text evidence="5">Belongs to the inositol monophosphatase superfamily.</text>
</comment>
<evidence type="ECO:0000256" key="7">
    <source>
        <dbReference type="ARBA" id="ARBA00022692"/>
    </source>
</evidence>
<dbReference type="PROSITE" id="PS00630">
    <property type="entry name" value="IMP_2"/>
    <property type="match status" value="1"/>
</dbReference>
<dbReference type="EMBL" id="OU963865">
    <property type="protein sequence ID" value="CAH0388647.1"/>
    <property type="molecule type" value="Genomic_DNA"/>
</dbReference>
<proteinExistence type="inferred from homology"/>
<dbReference type="PANTHER" id="PTHR43028:SF4">
    <property type="entry name" value="INOSITOL MONOPHOSPHATASE 3"/>
    <property type="match status" value="1"/>
</dbReference>
<comment type="cofactor">
    <cofactor evidence="2 16">
        <name>Mg(2+)</name>
        <dbReference type="ChEBI" id="CHEBI:18420"/>
    </cofactor>
</comment>
<evidence type="ECO:0000256" key="9">
    <source>
        <dbReference type="ARBA" id="ARBA00022801"/>
    </source>
</evidence>
<dbReference type="OrthoDB" id="74460at2759"/>
<evidence type="ECO:0000313" key="19">
    <source>
        <dbReference type="Proteomes" id="UP001152759"/>
    </source>
</evidence>
<accession>A0A9P0AE50</accession>
<keyword evidence="10 16" id="KW-0460">Magnesium</keyword>
<dbReference type="Pfam" id="PF00459">
    <property type="entry name" value="Inositol_P"/>
    <property type="match status" value="1"/>
</dbReference>
<feature type="transmembrane region" description="Helical" evidence="17">
    <location>
        <begin position="12"/>
        <end position="30"/>
    </location>
</feature>
<dbReference type="InterPro" id="IPR050725">
    <property type="entry name" value="CysQ/Inositol_MonoPase"/>
</dbReference>
<feature type="binding site" evidence="16">
    <location>
        <position position="285"/>
    </location>
    <ligand>
        <name>Mg(2+)</name>
        <dbReference type="ChEBI" id="CHEBI:18420"/>
        <label>1</label>
        <note>catalytic</note>
    </ligand>
</feature>
<evidence type="ECO:0000256" key="16">
    <source>
        <dbReference type="PIRSR" id="PIRSR600760-2"/>
    </source>
</evidence>
<dbReference type="InterPro" id="IPR000760">
    <property type="entry name" value="Inositol_monophosphatase-like"/>
</dbReference>
<dbReference type="FunFam" id="3.40.190.80:FF:000007">
    <property type="entry name" value="Blast:Putative inositol monophosphatase 3"/>
    <property type="match status" value="1"/>
</dbReference>
<dbReference type="AlphaFoldDB" id="A0A9P0AE50"/>
<evidence type="ECO:0000256" key="6">
    <source>
        <dbReference type="ARBA" id="ARBA00013106"/>
    </source>
</evidence>
<keyword evidence="11 17" id="KW-1133">Transmembrane helix</keyword>
<dbReference type="FunFam" id="3.30.540.10:FF:000012">
    <property type="entry name" value="Blast:Putative inositol monophosphatase 3"/>
    <property type="match status" value="1"/>
</dbReference>
<dbReference type="PANTHER" id="PTHR43028">
    <property type="entry name" value="3'(2'),5'-BISPHOSPHATE NUCLEOTIDASE 1"/>
    <property type="match status" value="1"/>
</dbReference>
<evidence type="ECO:0000256" key="10">
    <source>
        <dbReference type="ARBA" id="ARBA00022842"/>
    </source>
</evidence>
<reference evidence="18" key="1">
    <citation type="submission" date="2021-12" db="EMBL/GenBank/DDBJ databases">
        <authorList>
            <person name="King R."/>
        </authorList>
    </citation>
    <scope>NUCLEOTIDE SEQUENCE</scope>
</reference>
<gene>
    <name evidence="18" type="ORF">BEMITA_LOCUS7552</name>
</gene>
<evidence type="ECO:0000313" key="18">
    <source>
        <dbReference type="EMBL" id="CAH0388647.1"/>
    </source>
</evidence>
<dbReference type="InterPro" id="IPR020550">
    <property type="entry name" value="Inositol_monophosphatase_CS"/>
</dbReference>
<feature type="binding site" evidence="16">
    <location>
        <position position="115"/>
    </location>
    <ligand>
        <name>Mg(2+)</name>
        <dbReference type="ChEBI" id="CHEBI:18420"/>
        <label>1</label>
        <note>catalytic</note>
    </ligand>
</feature>
<dbReference type="KEGG" id="btab:109035571"/>
<keyword evidence="9" id="KW-0378">Hydrolase</keyword>
<keyword evidence="7 17" id="KW-0812">Transmembrane</keyword>
<evidence type="ECO:0000256" key="13">
    <source>
        <dbReference type="ARBA" id="ARBA00042119"/>
    </source>
</evidence>
<dbReference type="GO" id="GO:0008254">
    <property type="term" value="F:3'-nucleotidase activity"/>
    <property type="evidence" value="ECO:0007669"/>
    <property type="project" value="TreeGrafter"/>
</dbReference>
<evidence type="ECO:0000256" key="1">
    <source>
        <dbReference type="ARBA" id="ARBA00001033"/>
    </source>
</evidence>
<keyword evidence="12 17" id="KW-0472">Membrane</keyword>
<feature type="binding site" evidence="16">
    <location>
        <position position="160"/>
    </location>
    <ligand>
        <name>Mg(2+)</name>
        <dbReference type="ChEBI" id="CHEBI:18420"/>
        <label>1</label>
        <note>catalytic</note>
    </ligand>
</feature>
<evidence type="ECO:0000256" key="17">
    <source>
        <dbReference type="SAM" id="Phobius"/>
    </source>
</evidence>
<dbReference type="GO" id="GO:0052834">
    <property type="term" value="F:inositol monophosphate phosphatase activity"/>
    <property type="evidence" value="ECO:0007669"/>
    <property type="project" value="UniProtKB-EC"/>
</dbReference>
<dbReference type="EC" id="3.1.3.25" evidence="6"/>
<evidence type="ECO:0000256" key="12">
    <source>
        <dbReference type="ARBA" id="ARBA00023136"/>
    </source>
</evidence>
<dbReference type="GO" id="GO:0046854">
    <property type="term" value="P:phosphatidylinositol phosphate biosynthetic process"/>
    <property type="evidence" value="ECO:0007669"/>
    <property type="project" value="InterPro"/>
</dbReference>
<protein>
    <recommendedName>
        <fullName evidence="15">Putative inositol monophosphatase 3</fullName>
        <ecNumber evidence="6">3.1.3.25</ecNumber>
    </recommendedName>
    <alternativeName>
        <fullName evidence="14">Inositol-1(or 4)-monophosphatase 3</fullName>
    </alternativeName>
    <alternativeName>
        <fullName evidence="13">Myo-inositol monophosphatase A3</fullName>
    </alternativeName>
</protein>
<feature type="binding site" evidence="16">
    <location>
        <position position="158"/>
    </location>
    <ligand>
        <name>Mg(2+)</name>
        <dbReference type="ChEBI" id="CHEBI:18420"/>
        <label>1</label>
        <note>catalytic</note>
    </ligand>
</feature>
<dbReference type="Proteomes" id="UP001152759">
    <property type="component" value="Chromosome 4"/>
</dbReference>
<evidence type="ECO:0000256" key="14">
    <source>
        <dbReference type="ARBA" id="ARBA00042949"/>
    </source>
</evidence>
<evidence type="ECO:0000256" key="4">
    <source>
        <dbReference type="ARBA" id="ARBA00005152"/>
    </source>
</evidence>
<dbReference type="Gene3D" id="3.30.540.10">
    <property type="entry name" value="Fructose-1,6-Bisphosphatase, subunit A, domain 1"/>
    <property type="match status" value="1"/>
</dbReference>
<dbReference type="Gene3D" id="3.40.190.80">
    <property type="match status" value="1"/>
</dbReference>
<dbReference type="GO" id="GO:0005794">
    <property type="term" value="C:Golgi apparatus"/>
    <property type="evidence" value="ECO:0007669"/>
    <property type="project" value="UniProtKB-ARBA"/>
</dbReference>
<evidence type="ECO:0000256" key="3">
    <source>
        <dbReference type="ARBA" id="ARBA00004167"/>
    </source>
</evidence>
<dbReference type="GO" id="GO:0016020">
    <property type="term" value="C:membrane"/>
    <property type="evidence" value="ECO:0007669"/>
    <property type="project" value="UniProtKB-SubCell"/>
</dbReference>
<dbReference type="SUPFAM" id="SSF56655">
    <property type="entry name" value="Carbohydrate phosphatase"/>
    <property type="match status" value="1"/>
</dbReference>
<feature type="binding site" evidence="16">
    <location>
        <position position="161"/>
    </location>
    <ligand>
        <name>Mg(2+)</name>
        <dbReference type="ChEBI" id="CHEBI:18420"/>
        <label>1</label>
        <note>catalytic</note>
    </ligand>
</feature>
<sequence length="347" mass="38487">MNFSGTVRLNTFGVCVIIATLILFYIYIFSSNSLNRSEKKNVVNLRKLLITAIEVAEKGGKQVKLVREEMTLNKHSKGKTKEGAEMLVTNADSSSHCIMFFGLTHTFPHLKVVSEEQESSKLCDNTQPVLDLDPASKEGLSRLVDSEVFTEDLMVWIDPLDATQEYTENLPQYVTTMVCVVFRGKPIIGVIHKPLEKEPVTYWAWLEHGRSTSLTGLLATRKSPESKSTVIISRSHAGKGVQIAESAFGKETKIIEAGGSGYKSLAVVSGNASLYMHLTQIKKWDICAPDAILQSVGGRLSTLEDDEIDYSSEQEKVNEHGVVASYKDHDYYIKKLSAVKDSWSKSS</sequence>
<evidence type="ECO:0000256" key="5">
    <source>
        <dbReference type="ARBA" id="ARBA00009759"/>
    </source>
</evidence>
<comment type="catalytic activity">
    <reaction evidence="1">
        <text>a myo-inositol phosphate + H2O = myo-inositol + phosphate</text>
        <dbReference type="Rhea" id="RHEA:24056"/>
        <dbReference type="ChEBI" id="CHEBI:15377"/>
        <dbReference type="ChEBI" id="CHEBI:17268"/>
        <dbReference type="ChEBI" id="CHEBI:43474"/>
        <dbReference type="ChEBI" id="CHEBI:84139"/>
        <dbReference type="EC" id="3.1.3.25"/>
    </reaction>
</comment>
<comment type="pathway">
    <text evidence="4">Polyol metabolism; myo-inositol biosynthesis; myo-inositol from D-glucose 6-phosphate: step 2/2.</text>
</comment>
<comment type="subcellular location">
    <subcellularLocation>
        <location evidence="3">Membrane</location>
        <topology evidence="3">Single-pass membrane protein</topology>
    </subcellularLocation>
</comment>
<evidence type="ECO:0000256" key="8">
    <source>
        <dbReference type="ARBA" id="ARBA00022723"/>
    </source>
</evidence>
<name>A0A9P0AE50_BEMTA</name>
<evidence type="ECO:0000256" key="15">
    <source>
        <dbReference type="ARBA" id="ARBA00074068"/>
    </source>
</evidence>
<organism evidence="18 19">
    <name type="scientific">Bemisia tabaci</name>
    <name type="common">Sweetpotato whitefly</name>
    <name type="synonym">Aleurodes tabaci</name>
    <dbReference type="NCBI Taxonomy" id="7038"/>
    <lineage>
        <taxon>Eukaryota</taxon>
        <taxon>Metazoa</taxon>
        <taxon>Ecdysozoa</taxon>
        <taxon>Arthropoda</taxon>
        <taxon>Hexapoda</taxon>
        <taxon>Insecta</taxon>
        <taxon>Pterygota</taxon>
        <taxon>Neoptera</taxon>
        <taxon>Paraneoptera</taxon>
        <taxon>Hemiptera</taxon>
        <taxon>Sternorrhyncha</taxon>
        <taxon>Aleyrodoidea</taxon>
        <taxon>Aleyrodidae</taxon>
        <taxon>Aleyrodinae</taxon>
        <taxon>Bemisia</taxon>
    </lineage>
</organism>
<evidence type="ECO:0000256" key="11">
    <source>
        <dbReference type="ARBA" id="ARBA00022989"/>
    </source>
</evidence>